<dbReference type="InterPro" id="IPR008207">
    <property type="entry name" value="Sig_transdc_His_kin_Hpt_dom"/>
</dbReference>
<dbReference type="InterPro" id="IPR011006">
    <property type="entry name" value="CheY-like_superfamily"/>
</dbReference>
<feature type="domain" description="Response regulatory" evidence="5">
    <location>
        <begin position="239"/>
        <end position="357"/>
    </location>
</feature>
<dbReference type="GO" id="GO:0005524">
    <property type="term" value="F:ATP binding"/>
    <property type="evidence" value="ECO:0007669"/>
    <property type="project" value="UniProtKB-KW"/>
</dbReference>
<dbReference type="PANTHER" id="PTHR45339">
    <property type="entry name" value="HYBRID SIGNAL TRANSDUCTION HISTIDINE KINASE J"/>
    <property type="match status" value="1"/>
</dbReference>
<dbReference type="SUPFAM" id="SSF52172">
    <property type="entry name" value="CheY-like"/>
    <property type="match status" value="2"/>
</dbReference>
<evidence type="ECO:0000259" key="5">
    <source>
        <dbReference type="PROSITE" id="PS50110"/>
    </source>
</evidence>
<dbReference type="SMART" id="SM00448">
    <property type="entry name" value="REC"/>
    <property type="match status" value="2"/>
</dbReference>
<dbReference type="OrthoDB" id="9762493at2"/>
<dbReference type="CDD" id="cd00088">
    <property type="entry name" value="HPT"/>
    <property type="match status" value="1"/>
</dbReference>
<dbReference type="SMART" id="SM00073">
    <property type="entry name" value="HPT"/>
    <property type="match status" value="1"/>
</dbReference>
<dbReference type="EMBL" id="CP036275">
    <property type="protein sequence ID" value="QDU39522.1"/>
    <property type="molecule type" value="Genomic_DNA"/>
</dbReference>
<feature type="region of interest" description="Disordered" evidence="4">
    <location>
        <begin position="1"/>
        <end position="23"/>
    </location>
</feature>
<evidence type="ECO:0000256" key="3">
    <source>
        <dbReference type="PROSITE-ProRule" id="PRU00169"/>
    </source>
</evidence>
<dbReference type="Gene3D" id="1.20.120.160">
    <property type="entry name" value="HPT domain"/>
    <property type="match status" value="1"/>
</dbReference>
<accession>A0A517ZAJ6</accession>
<dbReference type="Pfam" id="PF00072">
    <property type="entry name" value="Response_reg"/>
    <property type="match status" value="2"/>
</dbReference>
<dbReference type="GO" id="GO:0004673">
    <property type="term" value="F:protein histidine kinase activity"/>
    <property type="evidence" value="ECO:0007669"/>
    <property type="project" value="UniProtKB-EC"/>
</dbReference>
<dbReference type="PROSITE" id="PS50894">
    <property type="entry name" value="HPT"/>
    <property type="match status" value="1"/>
</dbReference>
<dbReference type="PANTHER" id="PTHR45339:SF5">
    <property type="entry name" value="HISTIDINE KINASE"/>
    <property type="match status" value="1"/>
</dbReference>
<organism evidence="7 8">
    <name type="scientific">Maioricimonas rarisocia</name>
    <dbReference type="NCBI Taxonomy" id="2528026"/>
    <lineage>
        <taxon>Bacteria</taxon>
        <taxon>Pseudomonadati</taxon>
        <taxon>Planctomycetota</taxon>
        <taxon>Planctomycetia</taxon>
        <taxon>Planctomycetales</taxon>
        <taxon>Planctomycetaceae</taxon>
        <taxon>Maioricimonas</taxon>
    </lineage>
</organism>
<dbReference type="InterPro" id="IPR001789">
    <property type="entry name" value="Sig_transdc_resp-reg_receiver"/>
</dbReference>
<gene>
    <name evidence="7" type="primary">evgS</name>
    <name evidence="7" type="ORF">Mal4_38670</name>
</gene>
<dbReference type="SUPFAM" id="SSF47226">
    <property type="entry name" value="Histidine-containing phosphotransfer domain, HPT domain"/>
    <property type="match status" value="1"/>
</dbReference>
<dbReference type="PROSITE" id="PS50110">
    <property type="entry name" value="RESPONSE_REGULATORY"/>
    <property type="match status" value="2"/>
</dbReference>
<evidence type="ECO:0000256" key="1">
    <source>
        <dbReference type="ARBA" id="ARBA00022553"/>
    </source>
</evidence>
<evidence type="ECO:0000313" key="7">
    <source>
        <dbReference type="EMBL" id="QDU39522.1"/>
    </source>
</evidence>
<feature type="modified residue" description="4-aspartylphosphate" evidence="3">
    <location>
        <position position="288"/>
    </location>
</feature>
<dbReference type="KEGG" id="mri:Mal4_38670"/>
<sequence length="496" mass="53033">MQKGYNDEAGHHASVLDDRGVNGQQDALPWSDWQGRLMTDGRSKRVLLVQESPTQAQALGLTLEEAGFDVEIVSDVGAALESLRRQPFELVVTALSLPGRNGLELCRAIRSTPEWHAIAVMTLVGVRSVSQILESLAAGADGYVRKNRSPEAALVEIRSVLQRRSESATPLPQVKKVVFRGRSFDVPTEPDRLISVLMSSLADLSAFIPEPSVNPVAADVGDGAGNVDADEPVEPAPLRVLLVDDSATNRTLGRALLSSAGHAVETANNGVEAVDLATTRPFDVILMDVEMPEMDGLDATRAIRRQEARTANRIPVFAMSAHSSEADHQRCLDAGMDSCLAKPIRIAEVESALSSVADSCSHASSAPPGSDGGPELVDWEIALENMDGDDEILQEVIQETIEETPELLAQLKHAAANGDGDEVGRLAHTIKSAGQTFAADRLSQQAEELETPAPSAQPDGADPRIRELIQTTTAFLEELRQRQNGTLLAPGQDSPG</sequence>
<comment type="caution">
    <text evidence="3">Lacks conserved residue(s) required for the propagation of feature annotation.</text>
</comment>
<evidence type="ECO:0000259" key="6">
    <source>
        <dbReference type="PROSITE" id="PS50894"/>
    </source>
</evidence>
<name>A0A517ZAJ6_9PLAN</name>
<evidence type="ECO:0000256" key="4">
    <source>
        <dbReference type="SAM" id="MobiDB-lite"/>
    </source>
</evidence>
<feature type="modified residue" description="Phosphohistidine" evidence="2">
    <location>
        <position position="428"/>
    </location>
</feature>
<dbReference type="GO" id="GO:0005886">
    <property type="term" value="C:plasma membrane"/>
    <property type="evidence" value="ECO:0007669"/>
    <property type="project" value="UniProtKB-SubCell"/>
</dbReference>
<dbReference type="CDD" id="cd17546">
    <property type="entry name" value="REC_hyHK_CKI1_RcsC-like"/>
    <property type="match status" value="1"/>
</dbReference>
<dbReference type="Gene3D" id="3.40.50.2300">
    <property type="match status" value="2"/>
</dbReference>
<dbReference type="Pfam" id="PF01627">
    <property type="entry name" value="Hpt"/>
    <property type="match status" value="1"/>
</dbReference>
<dbReference type="EC" id="2.7.13.3" evidence="7"/>
<feature type="compositionally biased region" description="Basic and acidic residues" evidence="4">
    <location>
        <begin position="1"/>
        <end position="20"/>
    </location>
</feature>
<dbReference type="InterPro" id="IPR036641">
    <property type="entry name" value="HPT_dom_sf"/>
</dbReference>
<keyword evidence="8" id="KW-1185">Reference proteome</keyword>
<protein>
    <submittedName>
        <fullName evidence="7">Sensor protein EvgS</fullName>
        <ecNumber evidence="7">2.7.13.3</ecNumber>
    </submittedName>
</protein>
<feature type="domain" description="Response regulatory" evidence="5">
    <location>
        <begin position="45"/>
        <end position="161"/>
    </location>
</feature>
<keyword evidence="7" id="KW-0808">Transferase</keyword>
<dbReference type="GO" id="GO:0000160">
    <property type="term" value="P:phosphorelay signal transduction system"/>
    <property type="evidence" value="ECO:0007669"/>
    <property type="project" value="UniProtKB-KW"/>
</dbReference>
<feature type="domain" description="HPt" evidence="6">
    <location>
        <begin position="389"/>
        <end position="482"/>
    </location>
</feature>
<evidence type="ECO:0000313" key="8">
    <source>
        <dbReference type="Proteomes" id="UP000320496"/>
    </source>
</evidence>
<dbReference type="AlphaFoldDB" id="A0A517ZAJ6"/>
<reference evidence="7 8" key="1">
    <citation type="submission" date="2019-02" db="EMBL/GenBank/DDBJ databases">
        <title>Deep-cultivation of Planctomycetes and their phenomic and genomic characterization uncovers novel biology.</title>
        <authorList>
            <person name="Wiegand S."/>
            <person name="Jogler M."/>
            <person name="Boedeker C."/>
            <person name="Pinto D."/>
            <person name="Vollmers J."/>
            <person name="Rivas-Marin E."/>
            <person name="Kohn T."/>
            <person name="Peeters S.H."/>
            <person name="Heuer A."/>
            <person name="Rast P."/>
            <person name="Oberbeckmann S."/>
            <person name="Bunk B."/>
            <person name="Jeske O."/>
            <person name="Meyerdierks A."/>
            <person name="Storesund J.E."/>
            <person name="Kallscheuer N."/>
            <person name="Luecker S."/>
            <person name="Lage O.M."/>
            <person name="Pohl T."/>
            <person name="Merkel B.J."/>
            <person name="Hornburger P."/>
            <person name="Mueller R.-W."/>
            <person name="Bruemmer F."/>
            <person name="Labrenz M."/>
            <person name="Spormann A.M."/>
            <person name="Op den Camp H."/>
            <person name="Overmann J."/>
            <person name="Amann R."/>
            <person name="Jetten M.S.M."/>
            <person name="Mascher T."/>
            <person name="Medema M.H."/>
            <person name="Devos D.P."/>
            <person name="Kaster A.-K."/>
            <person name="Ovreas L."/>
            <person name="Rohde M."/>
            <person name="Galperin M.Y."/>
            <person name="Jogler C."/>
        </authorList>
    </citation>
    <scope>NUCLEOTIDE SEQUENCE [LARGE SCALE GENOMIC DNA]</scope>
    <source>
        <strain evidence="7 8">Mal4</strain>
    </source>
</reference>
<proteinExistence type="predicted"/>
<evidence type="ECO:0000256" key="2">
    <source>
        <dbReference type="PROSITE-ProRule" id="PRU00110"/>
    </source>
</evidence>
<keyword evidence="1 3" id="KW-0597">Phosphoprotein</keyword>
<dbReference type="Proteomes" id="UP000320496">
    <property type="component" value="Chromosome"/>
</dbReference>